<dbReference type="InterPro" id="IPR017452">
    <property type="entry name" value="GPCR_Rhodpsn_7TM"/>
</dbReference>
<evidence type="ECO:0000256" key="4">
    <source>
        <dbReference type="ARBA" id="ARBA00022692"/>
    </source>
</evidence>
<organism evidence="14 15">
    <name type="scientific">Chironomus riparius</name>
    <dbReference type="NCBI Taxonomy" id="315576"/>
    <lineage>
        <taxon>Eukaryota</taxon>
        <taxon>Metazoa</taxon>
        <taxon>Ecdysozoa</taxon>
        <taxon>Arthropoda</taxon>
        <taxon>Hexapoda</taxon>
        <taxon>Insecta</taxon>
        <taxon>Pterygota</taxon>
        <taxon>Neoptera</taxon>
        <taxon>Endopterygota</taxon>
        <taxon>Diptera</taxon>
        <taxon>Nematocera</taxon>
        <taxon>Chironomoidea</taxon>
        <taxon>Chironomidae</taxon>
        <taxon>Chironominae</taxon>
        <taxon>Chironomus</taxon>
    </lineage>
</organism>
<proteinExistence type="inferred from homology"/>
<feature type="transmembrane region" description="Helical" evidence="12">
    <location>
        <begin position="194"/>
        <end position="217"/>
    </location>
</feature>
<feature type="transmembrane region" description="Helical" evidence="12">
    <location>
        <begin position="249"/>
        <end position="274"/>
    </location>
</feature>
<dbReference type="PROSITE" id="PS50262">
    <property type="entry name" value="G_PROTEIN_RECEP_F1_2"/>
    <property type="match status" value="1"/>
</dbReference>
<sequence length="641" mass="72499">MVTNIAASSQDITDNMSTSITEENHATIDAFNAARGQDEFLIWAILDGILLVLILCGNILTILAVRYSRRLRSVISNQFVLSLAISDILVGLTLPYHLAFFLSTELGESKPFCLLRFFLVIMACCVSIWNLIAIALDRYIAICYPLHYSRYMTRKIALCLMASGWVVGFVIAAIPLIWNKWDNNLECEFDQIFYPWYMVGVITPVFSMVWFCMFFVYCRIWREASKQVKQLRVTGQQEGTSDWKSVQMVLLILGCFTICWLPYFIVACLQIYDITRTSSVVAYMAAFTLAMSNSAMNPLIYAWKNSNFRHAFTNLLKCKSPDTLEPSQSMRSNLHRKSSSAQHQDTLSGAFPNYSTPPFMKKIEPITAMGITFEEDEDKISTYESPSVTIIAPTSNMTFTKQKQLSTTNPASVTIKIESDTTKNSIIISTTTLPQQEYPQLDDNVDSCTSIDGNKNISLEQNHVIEIDNGTTMRSTTGNLIVNKLIENYGYDTKEYDDCHVKKFSENFLNVHDSSLRMNESSKRKSKSANSILVTKHPNKSNSHGSIYDNSLIKYNNNNNNNENLKRCNEINNIQSSNGNIGSPNIINSNNIINKNHNLLPTFHFGKKYISKSFNSAVEGLDKCNSSEKIHRKSSELHFPV</sequence>
<evidence type="ECO:0000256" key="7">
    <source>
        <dbReference type="ARBA" id="ARBA00023136"/>
    </source>
</evidence>
<dbReference type="AlphaFoldDB" id="A0A9N9RQA3"/>
<dbReference type="EMBL" id="OU895878">
    <property type="protein sequence ID" value="CAG9802807.1"/>
    <property type="molecule type" value="Genomic_DNA"/>
</dbReference>
<feature type="transmembrane region" description="Helical" evidence="12">
    <location>
        <begin position="40"/>
        <end position="67"/>
    </location>
</feature>
<dbReference type="GO" id="GO:0004930">
    <property type="term" value="F:G protein-coupled receptor activity"/>
    <property type="evidence" value="ECO:0007669"/>
    <property type="project" value="UniProtKB-KW"/>
</dbReference>
<name>A0A9N9RQA3_9DIPT</name>
<feature type="transmembrane region" description="Helical" evidence="12">
    <location>
        <begin position="280"/>
        <end position="303"/>
    </location>
</feature>
<dbReference type="GO" id="GO:0005886">
    <property type="term" value="C:plasma membrane"/>
    <property type="evidence" value="ECO:0007669"/>
    <property type="project" value="UniProtKB-SubCell"/>
</dbReference>
<keyword evidence="5 12" id="KW-1133">Transmembrane helix</keyword>
<evidence type="ECO:0000313" key="14">
    <source>
        <dbReference type="EMBL" id="CAG9802807.1"/>
    </source>
</evidence>
<dbReference type="PANTHER" id="PTHR24249">
    <property type="entry name" value="HISTAMINE RECEPTOR-RELATED G-PROTEIN COUPLED RECEPTOR"/>
    <property type="match status" value="1"/>
</dbReference>
<dbReference type="Pfam" id="PF00001">
    <property type="entry name" value="7tm_1"/>
    <property type="match status" value="1"/>
</dbReference>
<keyword evidence="6 10" id="KW-0297">G-protein coupled receptor</keyword>
<protein>
    <recommendedName>
        <fullName evidence="13">G-protein coupled receptors family 1 profile domain-containing protein</fullName>
    </recommendedName>
</protein>
<keyword evidence="3" id="KW-1003">Cell membrane</keyword>
<feature type="domain" description="G-protein coupled receptors family 1 profile" evidence="13">
    <location>
        <begin position="57"/>
        <end position="301"/>
    </location>
</feature>
<evidence type="ECO:0000256" key="2">
    <source>
        <dbReference type="ARBA" id="ARBA00010663"/>
    </source>
</evidence>
<dbReference type="Gene3D" id="1.20.1070.10">
    <property type="entry name" value="Rhodopsin 7-helix transmembrane proteins"/>
    <property type="match status" value="1"/>
</dbReference>
<dbReference type="InterPro" id="IPR050569">
    <property type="entry name" value="TAAR"/>
</dbReference>
<evidence type="ECO:0000256" key="10">
    <source>
        <dbReference type="RuleBase" id="RU000688"/>
    </source>
</evidence>
<dbReference type="CDD" id="cd14967">
    <property type="entry name" value="7tmA_amine_R-like"/>
    <property type="match status" value="1"/>
</dbReference>
<dbReference type="PRINTS" id="PR00237">
    <property type="entry name" value="GPCRRHODOPSN"/>
</dbReference>
<feature type="region of interest" description="Disordered" evidence="11">
    <location>
        <begin position="517"/>
        <end position="547"/>
    </location>
</feature>
<reference evidence="14" key="2">
    <citation type="submission" date="2022-10" db="EMBL/GenBank/DDBJ databases">
        <authorList>
            <consortium name="ENA_rothamsted_submissions"/>
            <consortium name="culmorum"/>
            <person name="King R."/>
        </authorList>
    </citation>
    <scope>NUCLEOTIDE SEQUENCE</scope>
</reference>
<dbReference type="PANTHER" id="PTHR24249:SF414">
    <property type="entry name" value="LP14436P"/>
    <property type="match status" value="1"/>
</dbReference>
<feature type="transmembrane region" description="Helical" evidence="12">
    <location>
        <begin position="156"/>
        <end position="178"/>
    </location>
</feature>
<evidence type="ECO:0000256" key="9">
    <source>
        <dbReference type="ARBA" id="ARBA00023224"/>
    </source>
</evidence>
<evidence type="ECO:0000256" key="5">
    <source>
        <dbReference type="ARBA" id="ARBA00022989"/>
    </source>
</evidence>
<keyword evidence="15" id="KW-1185">Reference proteome</keyword>
<keyword evidence="7 12" id="KW-0472">Membrane</keyword>
<accession>A0A9N9RQA3</accession>
<evidence type="ECO:0000256" key="3">
    <source>
        <dbReference type="ARBA" id="ARBA00022475"/>
    </source>
</evidence>
<dbReference type="InterPro" id="IPR000276">
    <property type="entry name" value="GPCR_Rhodpsn"/>
</dbReference>
<evidence type="ECO:0000259" key="13">
    <source>
        <dbReference type="PROSITE" id="PS50262"/>
    </source>
</evidence>
<evidence type="ECO:0000256" key="12">
    <source>
        <dbReference type="SAM" id="Phobius"/>
    </source>
</evidence>
<keyword evidence="9 10" id="KW-0807">Transducer</keyword>
<dbReference type="SMART" id="SM01381">
    <property type="entry name" value="7TM_GPCR_Srsx"/>
    <property type="match status" value="1"/>
</dbReference>
<dbReference type="SUPFAM" id="SSF81321">
    <property type="entry name" value="Family A G protein-coupled receptor-like"/>
    <property type="match status" value="1"/>
</dbReference>
<dbReference type="FunFam" id="1.20.1070.10:FF:000325">
    <property type="entry name" value="Predicted protein"/>
    <property type="match status" value="1"/>
</dbReference>
<dbReference type="PROSITE" id="PS00237">
    <property type="entry name" value="G_PROTEIN_RECEP_F1_1"/>
    <property type="match status" value="1"/>
</dbReference>
<dbReference type="Proteomes" id="UP001153620">
    <property type="component" value="Chromosome 2"/>
</dbReference>
<comment type="similarity">
    <text evidence="2 10">Belongs to the G-protein coupled receptor 1 family.</text>
</comment>
<feature type="region of interest" description="Disordered" evidence="11">
    <location>
        <begin position="324"/>
        <end position="348"/>
    </location>
</feature>
<evidence type="ECO:0000256" key="8">
    <source>
        <dbReference type="ARBA" id="ARBA00023170"/>
    </source>
</evidence>
<reference evidence="14" key="1">
    <citation type="submission" date="2022-01" db="EMBL/GenBank/DDBJ databases">
        <authorList>
            <person name="King R."/>
        </authorList>
    </citation>
    <scope>NUCLEOTIDE SEQUENCE</scope>
</reference>
<gene>
    <name evidence="14" type="ORF">CHIRRI_LOCUS5712</name>
</gene>
<evidence type="ECO:0000256" key="1">
    <source>
        <dbReference type="ARBA" id="ARBA00004651"/>
    </source>
</evidence>
<comment type="subcellular location">
    <subcellularLocation>
        <location evidence="1">Cell membrane</location>
        <topology evidence="1">Multi-pass membrane protein</topology>
    </subcellularLocation>
</comment>
<keyword evidence="4 10" id="KW-0812">Transmembrane</keyword>
<dbReference type="OrthoDB" id="10042731at2759"/>
<evidence type="ECO:0000313" key="15">
    <source>
        <dbReference type="Proteomes" id="UP001153620"/>
    </source>
</evidence>
<feature type="transmembrane region" description="Helical" evidence="12">
    <location>
        <begin position="79"/>
        <end position="102"/>
    </location>
</feature>
<keyword evidence="8 10" id="KW-0675">Receptor</keyword>
<evidence type="ECO:0000256" key="6">
    <source>
        <dbReference type="ARBA" id="ARBA00023040"/>
    </source>
</evidence>
<feature type="transmembrane region" description="Helical" evidence="12">
    <location>
        <begin position="114"/>
        <end position="136"/>
    </location>
</feature>
<evidence type="ECO:0000256" key="11">
    <source>
        <dbReference type="SAM" id="MobiDB-lite"/>
    </source>
</evidence>